<keyword evidence="2" id="KW-0378">Hydrolase</keyword>
<dbReference type="GO" id="GO:0016791">
    <property type="term" value="F:phosphatase activity"/>
    <property type="evidence" value="ECO:0007669"/>
    <property type="project" value="TreeGrafter"/>
</dbReference>
<evidence type="ECO:0000313" key="2">
    <source>
        <dbReference type="EMBL" id="MDT8979494.1"/>
    </source>
</evidence>
<dbReference type="EC" id="3.1.-.-" evidence="2"/>
<proteinExistence type="predicted"/>
<dbReference type="AlphaFoldDB" id="A0AAJ2K330"/>
<dbReference type="EMBL" id="JAVYAA010000008">
    <property type="protein sequence ID" value="MDT8979494.1"/>
    <property type="molecule type" value="Genomic_DNA"/>
</dbReference>
<feature type="domain" description="Calcineurin-like phosphoesterase" evidence="1">
    <location>
        <begin position="4"/>
        <end position="178"/>
    </location>
</feature>
<dbReference type="Proteomes" id="UP001250538">
    <property type="component" value="Unassembled WGS sequence"/>
</dbReference>
<dbReference type="CDD" id="cd00144">
    <property type="entry name" value="MPP_PPP_family"/>
    <property type="match status" value="1"/>
</dbReference>
<comment type="caution">
    <text evidence="2">The sequence shown here is derived from an EMBL/GenBank/DDBJ whole genome shotgun (WGS) entry which is preliminary data.</text>
</comment>
<evidence type="ECO:0000313" key="3">
    <source>
        <dbReference type="Proteomes" id="UP001250538"/>
    </source>
</evidence>
<dbReference type="RefSeq" id="WP_315747080.1">
    <property type="nucleotide sequence ID" value="NZ_JAVYAA010000008.1"/>
</dbReference>
<accession>A0AAJ2K330</accession>
<dbReference type="Pfam" id="PF00149">
    <property type="entry name" value="Metallophos"/>
    <property type="match status" value="1"/>
</dbReference>
<reference evidence="3" key="1">
    <citation type="submission" date="2023-09" db="EMBL/GenBank/DDBJ databases">
        <title>Paenibacillus sp. chi10 Genome sequencing and assembly.</title>
        <authorList>
            <person name="Kim I."/>
        </authorList>
    </citation>
    <scope>NUCLEOTIDE SEQUENCE [LARGE SCALE GENOMIC DNA]</scope>
    <source>
        <strain evidence="3">chi10</strain>
    </source>
</reference>
<name>A0AAJ2K330_9BACL</name>
<dbReference type="InterPro" id="IPR050126">
    <property type="entry name" value="Ap4A_hydrolase"/>
</dbReference>
<dbReference type="SUPFAM" id="SSF56300">
    <property type="entry name" value="Metallo-dependent phosphatases"/>
    <property type="match status" value="1"/>
</dbReference>
<dbReference type="GO" id="GO:0110154">
    <property type="term" value="P:RNA decapping"/>
    <property type="evidence" value="ECO:0007669"/>
    <property type="project" value="TreeGrafter"/>
</dbReference>
<dbReference type="PANTHER" id="PTHR42850:SF4">
    <property type="entry name" value="ZINC-DEPENDENT ENDOPOLYPHOSPHATASE"/>
    <property type="match status" value="1"/>
</dbReference>
<dbReference type="GO" id="GO:0008803">
    <property type="term" value="F:bis(5'-nucleosyl)-tetraphosphatase (symmetrical) activity"/>
    <property type="evidence" value="ECO:0007669"/>
    <property type="project" value="TreeGrafter"/>
</dbReference>
<organism evidence="2 3">
    <name type="scientific">Paenibacillus suaedae</name>
    <dbReference type="NCBI Taxonomy" id="3077233"/>
    <lineage>
        <taxon>Bacteria</taxon>
        <taxon>Bacillati</taxon>
        <taxon>Bacillota</taxon>
        <taxon>Bacilli</taxon>
        <taxon>Bacillales</taxon>
        <taxon>Paenibacillaceae</taxon>
        <taxon>Paenibacillus</taxon>
    </lineage>
</organism>
<dbReference type="InterPro" id="IPR004843">
    <property type="entry name" value="Calcineurin-like_PHP"/>
</dbReference>
<evidence type="ECO:0000259" key="1">
    <source>
        <dbReference type="Pfam" id="PF00149"/>
    </source>
</evidence>
<gene>
    <name evidence="2" type="ORF">RQP50_25010</name>
</gene>
<keyword evidence="3" id="KW-1185">Reference proteome</keyword>
<dbReference type="Gene3D" id="3.60.21.10">
    <property type="match status" value="1"/>
</dbReference>
<sequence length="232" mass="27126">MKYFMSDIHGEFNGLEQLLKYAEIDLTKDQLVFGGDYINRGKESGKVLRKIKQLVDTYPNNVIALIGNHEEMMRDYYQYGDKLWLRHGGIDTLKDFSRAFADESEMHKYIEWACGLPLLYEDDEFVYTHAGLNPHEPLYQQNRGILWMSESDFYSIPKSILQRLTDNKPIVHGHTPVERIYFDGVRLNCDMGSNTYSIKEERGLGLVNVSEMIYIVYKTALKKMETRNVNRM</sequence>
<dbReference type="InterPro" id="IPR029052">
    <property type="entry name" value="Metallo-depent_PP-like"/>
</dbReference>
<dbReference type="PANTHER" id="PTHR42850">
    <property type="entry name" value="METALLOPHOSPHOESTERASE"/>
    <property type="match status" value="1"/>
</dbReference>
<protein>
    <submittedName>
        <fullName evidence="2">Metallophosphoesterase family protein</fullName>
        <ecNumber evidence="2">3.1.-.-</ecNumber>
    </submittedName>
</protein>
<dbReference type="GO" id="GO:0005737">
    <property type="term" value="C:cytoplasm"/>
    <property type="evidence" value="ECO:0007669"/>
    <property type="project" value="TreeGrafter"/>
</dbReference>